<keyword evidence="3" id="KW-1185">Reference proteome</keyword>
<gene>
    <name evidence="2" type="ORF">VKT23_016347</name>
</gene>
<comment type="caution">
    <text evidence="2">The sequence shown here is derived from an EMBL/GenBank/DDBJ whole genome shotgun (WGS) entry which is preliminary data.</text>
</comment>
<accession>A0ABR1IYP3</accession>
<name>A0ABR1IYP3_9AGAR</name>
<evidence type="ECO:0000256" key="1">
    <source>
        <dbReference type="SAM" id="MobiDB-lite"/>
    </source>
</evidence>
<feature type="region of interest" description="Disordered" evidence="1">
    <location>
        <begin position="13"/>
        <end position="33"/>
    </location>
</feature>
<reference evidence="2 3" key="1">
    <citation type="submission" date="2024-01" db="EMBL/GenBank/DDBJ databases">
        <title>A draft genome for the cacao thread blight pathogen Marasmiellus scandens.</title>
        <authorList>
            <person name="Baruah I.K."/>
            <person name="Leung J."/>
            <person name="Bukari Y."/>
            <person name="Amoako-Attah I."/>
            <person name="Meinhardt L.W."/>
            <person name="Bailey B.A."/>
            <person name="Cohen S.P."/>
        </authorList>
    </citation>
    <scope>NUCLEOTIDE SEQUENCE [LARGE SCALE GENOMIC DNA]</scope>
    <source>
        <strain evidence="2 3">GH-19</strain>
    </source>
</reference>
<protein>
    <submittedName>
        <fullName evidence="2">Uncharacterized protein</fullName>
    </submittedName>
</protein>
<organism evidence="2 3">
    <name type="scientific">Marasmiellus scandens</name>
    <dbReference type="NCBI Taxonomy" id="2682957"/>
    <lineage>
        <taxon>Eukaryota</taxon>
        <taxon>Fungi</taxon>
        <taxon>Dikarya</taxon>
        <taxon>Basidiomycota</taxon>
        <taxon>Agaricomycotina</taxon>
        <taxon>Agaricomycetes</taxon>
        <taxon>Agaricomycetidae</taxon>
        <taxon>Agaricales</taxon>
        <taxon>Marasmiineae</taxon>
        <taxon>Omphalotaceae</taxon>
        <taxon>Marasmiellus</taxon>
    </lineage>
</organism>
<proteinExistence type="predicted"/>
<evidence type="ECO:0000313" key="3">
    <source>
        <dbReference type="Proteomes" id="UP001498398"/>
    </source>
</evidence>
<dbReference type="Pfam" id="PF18758">
    <property type="entry name" value="KDZ"/>
    <property type="match status" value="1"/>
</dbReference>
<dbReference type="EMBL" id="JBANRG010000060">
    <property type="protein sequence ID" value="KAK7442071.1"/>
    <property type="molecule type" value="Genomic_DNA"/>
</dbReference>
<dbReference type="InterPro" id="IPR040521">
    <property type="entry name" value="KDZ"/>
</dbReference>
<sequence>MYTKGCGQTHGEVIEEGWSQSNKAASQTKEMGPGTRAMTLDDIFGFCNWQTIENLDKVLGQRLINAVKEFDAHYEDFTSFNQSLVSSIGLQQLKEWENLVDNWDRTRNQDDCPYESNTDDVDNFKNVQIELAKEENEKMTRGISVQSSSMCVFLVEGIEIQESQRGIGIFITNGTLTPTQELELQKRRSSLWKQIQHFRSIQKLLMPRIDDVISPADLLHINTPNVSQPEKIKLILPSDLKTSAMRNCACVGGLVEEERRLREGETRDALERVRSGLRARTMTHWYKI</sequence>
<dbReference type="Proteomes" id="UP001498398">
    <property type="component" value="Unassembled WGS sequence"/>
</dbReference>
<feature type="compositionally biased region" description="Polar residues" evidence="1">
    <location>
        <begin position="18"/>
        <end position="29"/>
    </location>
</feature>
<evidence type="ECO:0000313" key="2">
    <source>
        <dbReference type="EMBL" id="KAK7442071.1"/>
    </source>
</evidence>